<proteinExistence type="predicted"/>
<evidence type="ECO:0000313" key="2">
    <source>
        <dbReference type="Proteomes" id="UP000292554"/>
    </source>
</evidence>
<evidence type="ECO:0000313" key="1">
    <source>
        <dbReference type="EMBL" id="TCI02586.1"/>
    </source>
</evidence>
<gene>
    <name evidence="1" type="ORF">EZV61_12340</name>
</gene>
<evidence type="ECO:0008006" key="3">
    <source>
        <dbReference type="Google" id="ProtNLM"/>
    </source>
</evidence>
<accession>A0ABY2AIP6</accession>
<sequence length="205" mass="23293">MRIFDIFKNRDRDPKGLIEYFSLQDWWLNKLSDSERKTILEIYQPMGGSGLIDGNIQSTTQTDVGLLSGMVGWFSKAENRHISYKLIEQAESLITAETSPLDIHFLYGAKIEITYKDRDLSSAGLDIAVRACEQQISVAEASAKEFLRQYKDSPLPSHKGFTQLAIVLEKKKDFSQAIDLAKKAKKQGWAGDWDKRIERCSKKIA</sequence>
<dbReference type="EMBL" id="SJXE01000006">
    <property type="protein sequence ID" value="TCI02586.1"/>
    <property type="molecule type" value="Genomic_DNA"/>
</dbReference>
<protein>
    <recommendedName>
        <fullName evidence="3">Tetratricopeptide repeat protein</fullName>
    </recommendedName>
</protein>
<comment type="caution">
    <text evidence="1">The sequence shown here is derived from an EMBL/GenBank/DDBJ whole genome shotgun (WGS) entry which is preliminary data.</text>
</comment>
<organism evidence="1 2">
    <name type="scientific">Corallincola luteus</name>
    <dbReference type="NCBI Taxonomy" id="1775177"/>
    <lineage>
        <taxon>Bacteria</taxon>
        <taxon>Pseudomonadati</taxon>
        <taxon>Pseudomonadota</taxon>
        <taxon>Gammaproteobacteria</taxon>
        <taxon>Alteromonadales</taxon>
        <taxon>Psychromonadaceae</taxon>
        <taxon>Corallincola</taxon>
    </lineage>
</organism>
<dbReference type="RefSeq" id="WP_131415950.1">
    <property type="nucleotide sequence ID" value="NZ_SJXE01000006.1"/>
</dbReference>
<dbReference type="Proteomes" id="UP000292554">
    <property type="component" value="Unassembled WGS sequence"/>
</dbReference>
<keyword evidence="2" id="KW-1185">Reference proteome</keyword>
<reference evidence="1 2" key="1">
    <citation type="submission" date="2019-02" db="EMBL/GenBank/DDBJ databases">
        <title>Corallincola luteus sp. nov., a marine bacterium isolated from surface sediment of Bohai Sea in China.</title>
        <authorList>
            <person name="Ren Q."/>
        </authorList>
    </citation>
    <scope>NUCLEOTIDE SEQUENCE [LARGE SCALE GENOMIC DNA]</scope>
    <source>
        <strain evidence="1 2">DASS28</strain>
    </source>
</reference>
<name>A0ABY2AIP6_9GAMM</name>